<evidence type="ECO:0000256" key="2">
    <source>
        <dbReference type="ARBA" id="ARBA00005417"/>
    </source>
</evidence>
<dbReference type="PROSITE" id="PS50893">
    <property type="entry name" value="ABC_TRANSPORTER_2"/>
    <property type="match status" value="1"/>
</dbReference>
<dbReference type="EMBL" id="PYMH01000001">
    <property type="protein sequence ID" value="PSU35847.1"/>
    <property type="molecule type" value="Genomic_DNA"/>
</dbReference>
<evidence type="ECO:0000313" key="13">
    <source>
        <dbReference type="Proteomes" id="UP000241222"/>
    </source>
</evidence>
<dbReference type="AlphaFoldDB" id="A0A2T3J3G6"/>
<comment type="subcellular location">
    <subcellularLocation>
        <location evidence="1">Cell membrane</location>
        <topology evidence="1">Peripheral membrane protein</topology>
    </subcellularLocation>
</comment>
<keyword evidence="5" id="KW-0410">Iron transport</keyword>
<accession>A0A2T3J3G6</accession>
<dbReference type="Gene3D" id="3.40.50.300">
    <property type="entry name" value="P-loop containing nucleotide triphosphate hydrolases"/>
    <property type="match status" value="1"/>
</dbReference>
<reference evidence="12 13" key="1">
    <citation type="submission" date="2018-03" db="EMBL/GenBank/DDBJ databases">
        <title>Whole genome sequencing of Histamine producing bacteria.</title>
        <authorList>
            <person name="Butler K."/>
        </authorList>
    </citation>
    <scope>NUCLEOTIDE SEQUENCE [LARGE SCALE GENOMIC DNA]</scope>
    <source>
        <strain evidence="12 13">JCM 13586</strain>
    </source>
</reference>
<dbReference type="FunFam" id="3.40.50.300:FF:000134">
    <property type="entry name" value="Iron-enterobactin ABC transporter ATP-binding protein"/>
    <property type="match status" value="1"/>
</dbReference>
<keyword evidence="3" id="KW-0813">Transport</keyword>
<evidence type="ECO:0000256" key="3">
    <source>
        <dbReference type="ARBA" id="ARBA00022448"/>
    </source>
</evidence>
<evidence type="ECO:0000256" key="1">
    <source>
        <dbReference type="ARBA" id="ARBA00004202"/>
    </source>
</evidence>
<dbReference type="InterPro" id="IPR051535">
    <property type="entry name" value="Siderophore_ABC-ATPase"/>
</dbReference>
<evidence type="ECO:0000256" key="5">
    <source>
        <dbReference type="ARBA" id="ARBA00022496"/>
    </source>
</evidence>
<dbReference type="PANTHER" id="PTHR42771">
    <property type="entry name" value="IRON(3+)-HYDROXAMATE IMPORT ATP-BINDING PROTEIN FHUC"/>
    <property type="match status" value="1"/>
</dbReference>
<comment type="caution">
    <text evidence="12">The sequence shown here is derived from an EMBL/GenBank/DDBJ whole genome shotgun (WGS) entry which is preliminary data.</text>
</comment>
<dbReference type="OrthoDB" id="5292475at2"/>
<dbReference type="InterPro" id="IPR017871">
    <property type="entry name" value="ABC_transporter-like_CS"/>
</dbReference>
<keyword evidence="13" id="KW-1185">Reference proteome</keyword>
<evidence type="ECO:0000256" key="8">
    <source>
        <dbReference type="ARBA" id="ARBA00023004"/>
    </source>
</evidence>
<evidence type="ECO:0000256" key="10">
    <source>
        <dbReference type="ARBA" id="ARBA00023136"/>
    </source>
</evidence>
<keyword evidence="10" id="KW-0472">Membrane</keyword>
<dbReference type="Pfam" id="PF00005">
    <property type="entry name" value="ABC_tran"/>
    <property type="match status" value="1"/>
</dbReference>
<comment type="similarity">
    <text evidence="2">Belongs to the ABC transporter superfamily.</text>
</comment>
<organism evidence="12 13">
    <name type="scientific">Photobacterium lutimaris</name>
    <dbReference type="NCBI Taxonomy" id="388278"/>
    <lineage>
        <taxon>Bacteria</taxon>
        <taxon>Pseudomonadati</taxon>
        <taxon>Pseudomonadota</taxon>
        <taxon>Gammaproteobacteria</taxon>
        <taxon>Vibrionales</taxon>
        <taxon>Vibrionaceae</taxon>
        <taxon>Photobacterium</taxon>
    </lineage>
</organism>
<dbReference type="GO" id="GO:0005886">
    <property type="term" value="C:plasma membrane"/>
    <property type="evidence" value="ECO:0007669"/>
    <property type="project" value="UniProtKB-SubCell"/>
</dbReference>
<evidence type="ECO:0000256" key="9">
    <source>
        <dbReference type="ARBA" id="ARBA00023065"/>
    </source>
</evidence>
<gene>
    <name evidence="12" type="ORF">C9I99_02170</name>
</gene>
<evidence type="ECO:0000259" key="11">
    <source>
        <dbReference type="PROSITE" id="PS50893"/>
    </source>
</evidence>
<dbReference type="GO" id="GO:0005524">
    <property type="term" value="F:ATP binding"/>
    <property type="evidence" value="ECO:0007669"/>
    <property type="project" value="UniProtKB-KW"/>
</dbReference>
<dbReference type="InterPro" id="IPR003593">
    <property type="entry name" value="AAA+_ATPase"/>
</dbReference>
<feature type="domain" description="ABC transporter" evidence="11">
    <location>
        <begin position="2"/>
        <end position="236"/>
    </location>
</feature>
<keyword evidence="7 12" id="KW-0067">ATP-binding</keyword>
<dbReference type="InterPro" id="IPR027417">
    <property type="entry name" value="P-loop_NTPase"/>
</dbReference>
<keyword evidence="4" id="KW-1003">Cell membrane</keyword>
<dbReference type="CDD" id="cd03214">
    <property type="entry name" value="ABC_Iron-Siderophores_B12_Hemin"/>
    <property type="match status" value="1"/>
</dbReference>
<dbReference type="SUPFAM" id="SSF52540">
    <property type="entry name" value="P-loop containing nucleoside triphosphate hydrolases"/>
    <property type="match status" value="1"/>
</dbReference>
<name>A0A2T3J3G6_9GAMM</name>
<dbReference type="PROSITE" id="PS00211">
    <property type="entry name" value="ABC_TRANSPORTER_1"/>
    <property type="match status" value="1"/>
</dbReference>
<proteinExistence type="inferred from homology"/>
<evidence type="ECO:0000256" key="7">
    <source>
        <dbReference type="ARBA" id="ARBA00022840"/>
    </source>
</evidence>
<keyword evidence="8" id="KW-0408">Iron</keyword>
<sequence>MIKLTGLSKKYNDTLVVSEASALFPLGEVTSIIGPNGAGKSTLLSMASRLTESDAGEVLIAGKPLSQWDTQELSKRLAVLRQSNNINMRFTIRELVAFGRFPHSKGRLTNEDNRIIDEALEHLDITHIQDKFLDQLSGGQRQMAFIAMVVAQDTDYIFLDEPLNNLDIKHSVEIMQTIRQLAHKMNKAVVIVIHDINFASCYSDNIVAMRKGEVIKSGKVDEVIQQAIMEDIYNIPFKIQDVDGSRICMYYGS</sequence>
<protein>
    <submittedName>
        <fullName evidence="12">Siderophore ABC transporter ATP-binding protein</fullName>
    </submittedName>
</protein>
<dbReference type="SMART" id="SM00382">
    <property type="entry name" value="AAA"/>
    <property type="match status" value="1"/>
</dbReference>
<keyword evidence="9" id="KW-0406">Ion transport</keyword>
<dbReference type="Proteomes" id="UP000241222">
    <property type="component" value="Unassembled WGS sequence"/>
</dbReference>
<dbReference type="GO" id="GO:0016887">
    <property type="term" value="F:ATP hydrolysis activity"/>
    <property type="evidence" value="ECO:0007669"/>
    <property type="project" value="InterPro"/>
</dbReference>
<dbReference type="GO" id="GO:0006826">
    <property type="term" value="P:iron ion transport"/>
    <property type="evidence" value="ECO:0007669"/>
    <property type="project" value="UniProtKB-KW"/>
</dbReference>
<dbReference type="InterPro" id="IPR003439">
    <property type="entry name" value="ABC_transporter-like_ATP-bd"/>
</dbReference>
<evidence type="ECO:0000256" key="4">
    <source>
        <dbReference type="ARBA" id="ARBA00022475"/>
    </source>
</evidence>
<evidence type="ECO:0000313" key="12">
    <source>
        <dbReference type="EMBL" id="PSU35847.1"/>
    </source>
</evidence>
<dbReference type="PANTHER" id="PTHR42771:SF3">
    <property type="entry name" value="PETROBACTIN IMPORT ATP-BINDING PROTEIN YCLP"/>
    <property type="match status" value="1"/>
</dbReference>
<dbReference type="RefSeq" id="WP_107347202.1">
    <property type="nucleotide sequence ID" value="NZ_PYMH01000001.1"/>
</dbReference>
<keyword evidence="6" id="KW-0547">Nucleotide-binding</keyword>
<evidence type="ECO:0000256" key="6">
    <source>
        <dbReference type="ARBA" id="ARBA00022741"/>
    </source>
</evidence>